<dbReference type="PANTHER" id="PTHR13260">
    <property type="entry name" value="ANAPHASE PROMOTING COMPLEX SUBUNIT 4 APC4"/>
    <property type="match status" value="1"/>
</dbReference>
<dbReference type="GO" id="GO:0031145">
    <property type="term" value="P:anaphase-promoting complex-dependent catabolic process"/>
    <property type="evidence" value="ECO:0007669"/>
    <property type="project" value="InterPro"/>
</dbReference>
<keyword evidence="8" id="KW-1185">Reference proteome</keyword>
<dbReference type="Proteomes" id="UP000887565">
    <property type="component" value="Unplaced"/>
</dbReference>
<proteinExistence type="predicted"/>
<feature type="domain" description="Anaphase-promoting complex subunit 4-like WD40" evidence="6">
    <location>
        <begin position="21"/>
        <end position="111"/>
    </location>
</feature>
<dbReference type="InterPro" id="IPR036322">
    <property type="entry name" value="WD40_repeat_dom_sf"/>
</dbReference>
<dbReference type="GO" id="GO:0005680">
    <property type="term" value="C:anaphase-promoting complex"/>
    <property type="evidence" value="ECO:0007669"/>
    <property type="project" value="InterPro"/>
</dbReference>
<keyword evidence="4" id="KW-0833">Ubl conjugation pathway</keyword>
<dbReference type="InterPro" id="IPR024977">
    <property type="entry name" value="Apc4-like_WD40_dom"/>
</dbReference>
<dbReference type="Pfam" id="PF12894">
    <property type="entry name" value="ANAPC4_WD40"/>
    <property type="match status" value="1"/>
</dbReference>
<evidence type="ECO:0000256" key="1">
    <source>
        <dbReference type="ARBA" id="ARBA00016067"/>
    </source>
</evidence>
<evidence type="ECO:0000256" key="4">
    <source>
        <dbReference type="ARBA" id="ARBA00022786"/>
    </source>
</evidence>
<dbReference type="GO" id="GO:0034399">
    <property type="term" value="C:nuclear periphery"/>
    <property type="evidence" value="ECO:0007669"/>
    <property type="project" value="TreeGrafter"/>
</dbReference>
<reference evidence="9" key="1">
    <citation type="submission" date="2022-11" db="UniProtKB">
        <authorList>
            <consortium name="WormBaseParasite"/>
        </authorList>
    </citation>
    <scope>IDENTIFICATION</scope>
</reference>
<evidence type="ECO:0000259" key="7">
    <source>
        <dbReference type="Pfam" id="PF12896"/>
    </source>
</evidence>
<dbReference type="WBParaSite" id="nRc.2.0.1.t26486-RA">
    <property type="protein sequence ID" value="nRc.2.0.1.t26486-RA"/>
    <property type="gene ID" value="nRc.2.0.1.g26486"/>
</dbReference>
<evidence type="ECO:0000259" key="6">
    <source>
        <dbReference type="Pfam" id="PF12894"/>
    </source>
</evidence>
<feature type="domain" description="Anaphase-promoting complex subunit 4 long" evidence="7">
    <location>
        <begin position="264"/>
        <end position="429"/>
    </location>
</feature>
<dbReference type="SUPFAM" id="SSF50978">
    <property type="entry name" value="WD40 repeat-like"/>
    <property type="match status" value="1"/>
</dbReference>
<dbReference type="InterPro" id="IPR024790">
    <property type="entry name" value="APC4_long_dom"/>
</dbReference>
<dbReference type="InterPro" id="IPR024789">
    <property type="entry name" value="APC4"/>
</dbReference>
<dbReference type="Pfam" id="PF12896">
    <property type="entry name" value="ANAPC4"/>
    <property type="match status" value="1"/>
</dbReference>
<dbReference type="AlphaFoldDB" id="A0A915JKB5"/>
<sequence>MSPYVFKEHSDRNSSSEIKLLTWNSKYDLLALANFKGEVCLQRIFWRKAWDYANPFEEQAKKTANSKTEISNLCWSPRGDCLCVCYTNLRVQFLEIENGKLVHEIRLSEEISSNELKILVKWRQSDELNFRDRLNFPDLVLETKILRKNTNGESIFKSNKVQATFDSIFLNKDYVNYLTMLIFARGSKIDLYLNGYLHVCSLNLLDDNPQILDLQLTPDFDNFIFLIKSNCNINCYRINSNKFRRRIVDVSSFVERLGKSMTSSENVNTCLKTILHSFDDILKDLTSKFRRFAQDKFLVDENSTIGDEFINVLAFGTFSPELQTFLTQDLNDKNLKKLSLNLENTYANLRRSISSILISSLSTLFYHLNELNEFSRSNFPLLDETILKWTLTSCQNTILKSRQTLDVLDSSLEDFRLFASWLRKICYLVSEDDRQQKQNQNFDQFSNNDLQRILNFIRENFQVKYNGPENCDKNLFKIERIGQYLVDAELSDKSDDLNKEHSSTSLVQDIKILNEKFHEFFDSVSKNVSRSDWFEIQKIQTWPSTAEQISNVLVKYDWRRQIFRLFFYDTLKGKIEIYEQQVQNNKIKIATPPTFFFVKKLDILCPENVVIVENLRDYNVDSICFLISERKKSEMIKYKIGIMDDKIFDDYCVKSVSLVDNEHFLWQQPMTDRNLFTIWLAKENIKLQNLKNGPYCQWAVCGSRKIACVLHSTRTRLKLLEMDPEEMSMSSSFELADQEEAMSGIQ</sequence>
<name>A0A915JKB5_ROMCU</name>
<dbReference type="GO" id="GO:0070979">
    <property type="term" value="P:protein K11-linked ubiquitination"/>
    <property type="evidence" value="ECO:0007669"/>
    <property type="project" value="TreeGrafter"/>
</dbReference>
<organism evidence="8 9">
    <name type="scientific">Romanomermis culicivorax</name>
    <name type="common">Nematode worm</name>
    <dbReference type="NCBI Taxonomy" id="13658"/>
    <lineage>
        <taxon>Eukaryota</taxon>
        <taxon>Metazoa</taxon>
        <taxon>Ecdysozoa</taxon>
        <taxon>Nematoda</taxon>
        <taxon>Enoplea</taxon>
        <taxon>Dorylaimia</taxon>
        <taxon>Mermithida</taxon>
        <taxon>Mermithoidea</taxon>
        <taxon>Mermithidae</taxon>
        <taxon>Romanomermis</taxon>
    </lineage>
</organism>
<accession>A0A915JKB5</accession>
<evidence type="ECO:0000256" key="5">
    <source>
        <dbReference type="ARBA" id="ARBA00023306"/>
    </source>
</evidence>
<keyword evidence="5" id="KW-0131">Cell cycle</keyword>
<evidence type="ECO:0000313" key="8">
    <source>
        <dbReference type="Proteomes" id="UP000887565"/>
    </source>
</evidence>
<evidence type="ECO:0000256" key="2">
    <source>
        <dbReference type="ARBA" id="ARBA00022618"/>
    </source>
</evidence>
<dbReference type="GO" id="GO:0051301">
    <property type="term" value="P:cell division"/>
    <property type="evidence" value="ECO:0007669"/>
    <property type="project" value="UniProtKB-KW"/>
</dbReference>
<keyword evidence="2" id="KW-0132">Cell division</keyword>
<evidence type="ECO:0000313" key="9">
    <source>
        <dbReference type="WBParaSite" id="nRc.2.0.1.t26486-RA"/>
    </source>
</evidence>
<dbReference type="PANTHER" id="PTHR13260:SF0">
    <property type="entry name" value="ANAPHASE-PROMOTING COMPLEX SUBUNIT 4"/>
    <property type="match status" value="1"/>
</dbReference>
<evidence type="ECO:0000256" key="3">
    <source>
        <dbReference type="ARBA" id="ARBA00022776"/>
    </source>
</evidence>
<keyword evidence="3" id="KW-0498">Mitosis</keyword>
<protein>
    <recommendedName>
        <fullName evidence="1">Anaphase-promoting complex subunit 4</fullName>
    </recommendedName>
</protein>
<dbReference type="Gene3D" id="2.130.10.10">
    <property type="entry name" value="YVTN repeat-like/Quinoprotein amine dehydrogenase"/>
    <property type="match status" value="1"/>
</dbReference>
<dbReference type="InterPro" id="IPR015943">
    <property type="entry name" value="WD40/YVTN_repeat-like_dom_sf"/>
</dbReference>
<dbReference type="OMA" id="RNAWENT"/>